<evidence type="ECO:0000313" key="2">
    <source>
        <dbReference type="EMBL" id="NKZ01607.1"/>
    </source>
</evidence>
<name>A0A7X6RTS9_9ACTN</name>
<reference evidence="2 3" key="1">
    <citation type="submission" date="2020-04" db="EMBL/GenBank/DDBJ databases">
        <title>MicrobeNet Type strains.</title>
        <authorList>
            <person name="Nicholson A.C."/>
        </authorList>
    </citation>
    <scope>NUCLEOTIDE SEQUENCE [LARGE SCALE GENOMIC DNA]</scope>
    <source>
        <strain evidence="2 3">ATCC 23612</strain>
    </source>
</reference>
<gene>
    <name evidence="2" type="ORF">HGB44_28645</name>
</gene>
<protein>
    <submittedName>
        <fullName evidence="2">Uncharacterized protein</fullName>
    </submittedName>
</protein>
<dbReference type="RefSeq" id="WP_061079698.1">
    <property type="nucleotide sequence ID" value="NZ_JAAXPG010000040.1"/>
</dbReference>
<dbReference type="Proteomes" id="UP000553209">
    <property type="component" value="Unassembled WGS sequence"/>
</dbReference>
<dbReference type="EMBL" id="JAAXPG010000040">
    <property type="protein sequence ID" value="NKZ01607.1"/>
    <property type="molecule type" value="Genomic_DNA"/>
</dbReference>
<keyword evidence="3" id="KW-1185">Reference proteome</keyword>
<feature type="signal peptide" evidence="1">
    <location>
        <begin position="1"/>
        <end position="30"/>
    </location>
</feature>
<feature type="chain" id="PRO_5031329317" evidence="1">
    <location>
        <begin position="31"/>
        <end position="135"/>
    </location>
</feature>
<comment type="caution">
    <text evidence="2">The sequence shown here is derived from an EMBL/GenBank/DDBJ whole genome shotgun (WGS) entry which is preliminary data.</text>
</comment>
<organism evidence="2 3">
    <name type="scientific">Nocardiopsis alborubida</name>
    <dbReference type="NCBI Taxonomy" id="146802"/>
    <lineage>
        <taxon>Bacteria</taxon>
        <taxon>Bacillati</taxon>
        <taxon>Actinomycetota</taxon>
        <taxon>Actinomycetes</taxon>
        <taxon>Streptosporangiales</taxon>
        <taxon>Nocardiopsidaceae</taxon>
        <taxon>Nocardiopsis</taxon>
    </lineage>
</organism>
<accession>A0A7X6RTS9</accession>
<evidence type="ECO:0000313" key="3">
    <source>
        <dbReference type="Proteomes" id="UP000553209"/>
    </source>
</evidence>
<sequence>MNRDIRTSALAVLSAGLLTLGTTGFSPAAAAEQGGAEAQGVEAGAEGFTGTLSGEVVYLAPYEYIVGDQAFYVTEDTEILGGLYTCAPEVPNDDETGTVECGMEEFDAELKDGTVVLAGVEVENGIAQTITEFQA</sequence>
<proteinExistence type="predicted"/>
<dbReference type="AlphaFoldDB" id="A0A7X6RTS9"/>
<evidence type="ECO:0000256" key="1">
    <source>
        <dbReference type="SAM" id="SignalP"/>
    </source>
</evidence>
<keyword evidence="1" id="KW-0732">Signal</keyword>